<reference evidence="2 3" key="1">
    <citation type="submission" date="2021-06" db="EMBL/GenBank/DDBJ databases">
        <authorList>
            <person name="Palmer J.M."/>
        </authorList>
    </citation>
    <scope>NUCLEOTIDE SEQUENCE [LARGE SCALE GENOMIC DNA]</scope>
    <source>
        <strain evidence="3">if_2019</strain>
        <tissue evidence="2">Muscle</tissue>
    </source>
</reference>
<proteinExistence type="predicted"/>
<feature type="compositionally biased region" description="Polar residues" evidence="1">
    <location>
        <begin position="509"/>
        <end position="520"/>
    </location>
</feature>
<dbReference type="EMBL" id="JAHRIQ010014105">
    <property type="protein sequence ID" value="MEQ2225938.1"/>
    <property type="molecule type" value="Genomic_DNA"/>
</dbReference>
<feature type="compositionally biased region" description="Polar residues" evidence="1">
    <location>
        <begin position="491"/>
        <end position="500"/>
    </location>
</feature>
<dbReference type="Proteomes" id="UP001482620">
    <property type="component" value="Unassembled WGS sequence"/>
</dbReference>
<feature type="region of interest" description="Disordered" evidence="1">
    <location>
        <begin position="156"/>
        <end position="233"/>
    </location>
</feature>
<evidence type="ECO:0000313" key="3">
    <source>
        <dbReference type="Proteomes" id="UP001482620"/>
    </source>
</evidence>
<feature type="compositionally biased region" description="Basic and acidic residues" evidence="1">
    <location>
        <begin position="208"/>
        <end position="220"/>
    </location>
</feature>
<feature type="region of interest" description="Disordered" evidence="1">
    <location>
        <begin position="451"/>
        <end position="531"/>
    </location>
</feature>
<comment type="caution">
    <text evidence="2">The sequence shown here is derived from an EMBL/GenBank/DDBJ whole genome shotgun (WGS) entry which is preliminary data.</text>
</comment>
<gene>
    <name evidence="2" type="ORF">ILYODFUR_022685</name>
</gene>
<evidence type="ECO:0000256" key="1">
    <source>
        <dbReference type="SAM" id="MobiDB-lite"/>
    </source>
</evidence>
<protein>
    <submittedName>
        <fullName evidence="2">Uncharacterized protein</fullName>
    </submittedName>
</protein>
<feature type="compositionally biased region" description="Polar residues" evidence="1">
    <location>
        <begin position="451"/>
        <end position="464"/>
    </location>
</feature>
<organism evidence="2 3">
    <name type="scientific">Ilyodon furcidens</name>
    <name type="common">goldbreast splitfin</name>
    <dbReference type="NCBI Taxonomy" id="33524"/>
    <lineage>
        <taxon>Eukaryota</taxon>
        <taxon>Metazoa</taxon>
        <taxon>Chordata</taxon>
        <taxon>Craniata</taxon>
        <taxon>Vertebrata</taxon>
        <taxon>Euteleostomi</taxon>
        <taxon>Actinopterygii</taxon>
        <taxon>Neopterygii</taxon>
        <taxon>Teleostei</taxon>
        <taxon>Neoteleostei</taxon>
        <taxon>Acanthomorphata</taxon>
        <taxon>Ovalentaria</taxon>
        <taxon>Atherinomorphae</taxon>
        <taxon>Cyprinodontiformes</taxon>
        <taxon>Goodeidae</taxon>
        <taxon>Ilyodon</taxon>
    </lineage>
</organism>
<name>A0ABV0T2G5_9TELE</name>
<evidence type="ECO:0000313" key="2">
    <source>
        <dbReference type="EMBL" id="MEQ2225938.1"/>
    </source>
</evidence>
<sequence>MTRTSAVIMEEVHQVPSLNCASVEKVGVREMEVLTVPAKQNKDILVTNLPDQFNHEAVGHISTAGEKKVVTCQKGQSQRTNLEQTNKVDKKADAENSNVMLVLPLQSENNPEDCRIQPSPRLQQNQLLSWDPGHVTSPLVLKPATCLPGVTYRPSSMRQTQEKASQVPRDQPVCRGGGTLNPTTGRDDGPPTLSPQTPDFIHRSSQTFRKEEPDNTKDFEGTFTDNDDSDTKPVIGFLNEPKDTESIYKPLSTIFECKEEDDGILVPNMILEEEPDLKTKSPTGTDIAIIGNIKNTKYEESLSLSDFQGQNQTDLCMKAQSKRKFKIKFPKNKLAALGQAIRKGTNKRGRKDLEIVIHEEEQNRQQTESKKTSEVNMTRQLFLNSSSEKDITADTRLSKSHARVEDLRKNTLDSISSLEESIKQLELSVDSITNPSDRDQLKGRVKQDIQTTTSKRQAIQILQSPNPPQSKRLRSQPLHSSTSKKSSNISAQIPRSNLQRASAEEGTDVLQQPNKNSNIVSPPHANIGRGL</sequence>
<accession>A0ABV0T2G5</accession>
<keyword evidence="3" id="KW-1185">Reference proteome</keyword>
<feature type="compositionally biased region" description="Low complexity" evidence="1">
    <location>
        <begin position="475"/>
        <end position="490"/>
    </location>
</feature>